<keyword evidence="3" id="KW-0731">Sigma factor</keyword>
<dbReference type="PANTHER" id="PTHR43133:SF46">
    <property type="entry name" value="RNA POLYMERASE SIGMA-70 FACTOR ECF SUBFAMILY"/>
    <property type="match status" value="1"/>
</dbReference>
<evidence type="ECO:0000313" key="7">
    <source>
        <dbReference type="Proteomes" id="UP000249819"/>
    </source>
</evidence>
<comment type="similarity">
    <text evidence="1">Belongs to the sigma-70 factor family. ECF subfamily.</text>
</comment>
<keyword evidence="7" id="KW-1185">Reference proteome</keyword>
<dbReference type="InterPro" id="IPR013324">
    <property type="entry name" value="RNA_pol_sigma_r3/r4-like"/>
</dbReference>
<dbReference type="Gene3D" id="1.10.10.10">
    <property type="entry name" value="Winged helix-like DNA-binding domain superfamily/Winged helix DNA-binding domain"/>
    <property type="match status" value="1"/>
</dbReference>
<proteinExistence type="inferred from homology"/>
<dbReference type="InterPro" id="IPR039425">
    <property type="entry name" value="RNA_pol_sigma-70-like"/>
</dbReference>
<feature type="domain" description="RNA polymerase sigma factor 70 region 4 type 2" evidence="5">
    <location>
        <begin position="125"/>
        <end position="175"/>
    </location>
</feature>
<gene>
    <name evidence="6" type="ORF">CLV59_106150</name>
</gene>
<keyword evidence="4" id="KW-0804">Transcription</keyword>
<protein>
    <submittedName>
        <fullName evidence="6">RNA polymerase sigma factor (Sigma-70 family)</fullName>
    </submittedName>
</protein>
<dbReference type="PANTHER" id="PTHR43133">
    <property type="entry name" value="RNA POLYMERASE ECF-TYPE SIGMA FACTO"/>
    <property type="match status" value="1"/>
</dbReference>
<dbReference type="Pfam" id="PF08281">
    <property type="entry name" value="Sigma70_r4_2"/>
    <property type="match status" value="1"/>
</dbReference>
<name>A0A327VV15_9BACT</name>
<dbReference type="InterPro" id="IPR036388">
    <property type="entry name" value="WH-like_DNA-bd_sf"/>
</dbReference>
<dbReference type="RefSeq" id="WP_111593561.1">
    <property type="nucleotide sequence ID" value="NZ_QLMA01000006.1"/>
</dbReference>
<dbReference type="OrthoDB" id="9150024at2"/>
<dbReference type="SUPFAM" id="SSF88946">
    <property type="entry name" value="Sigma2 domain of RNA polymerase sigma factors"/>
    <property type="match status" value="1"/>
</dbReference>
<dbReference type="AlphaFoldDB" id="A0A327VV15"/>
<comment type="caution">
    <text evidence="6">The sequence shown here is derived from an EMBL/GenBank/DDBJ whole genome shotgun (WGS) entry which is preliminary data.</text>
</comment>
<dbReference type="EMBL" id="QLMA01000006">
    <property type="protein sequence ID" value="RAJ79090.1"/>
    <property type="molecule type" value="Genomic_DNA"/>
</dbReference>
<dbReference type="InterPro" id="IPR013325">
    <property type="entry name" value="RNA_pol_sigma_r2"/>
</dbReference>
<evidence type="ECO:0000256" key="3">
    <source>
        <dbReference type="ARBA" id="ARBA00023082"/>
    </source>
</evidence>
<keyword evidence="2" id="KW-0805">Transcription regulation</keyword>
<dbReference type="SUPFAM" id="SSF88659">
    <property type="entry name" value="Sigma3 and sigma4 domains of RNA polymerase sigma factors"/>
    <property type="match status" value="1"/>
</dbReference>
<sequence length="198" mass="23148">MYAITDDTLLWEAVVSGDERAFEEVYQSAFPTLYEYGMRFIRDEAFVEESIQQLFVKVWTNKATLTNVRRIRPYLLFSLRTLIYNKIRDAKRKRISELDADYDFELEFSPESLLIRKETDAERLRSLQAALDQLTPRQKEIIFLRYYQGLDYKDITEIMDISLKGAYKLTARSLDTLRGILGLSVVAVILLLKTHAAK</sequence>
<evidence type="ECO:0000259" key="5">
    <source>
        <dbReference type="Pfam" id="PF08281"/>
    </source>
</evidence>
<dbReference type="NCBIfam" id="TIGR02937">
    <property type="entry name" value="sigma70-ECF"/>
    <property type="match status" value="1"/>
</dbReference>
<organism evidence="6 7">
    <name type="scientific">Chitinophaga dinghuensis</name>
    <dbReference type="NCBI Taxonomy" id="1539050"/>
    <lineage>
        <taxon>Bacteria</taxon>
        <taxon>Pseudomonadati</taxon>
        <taxon>Bacteroidota</taxon>
        <taxon>Chitinophagia</taxon>
        <taxon>Chitinophagales</taxon>
        <taxon>Chitinophagaceae</taxon>
        <taxon>Chitinophaga</taxon>
    </lineage>
</organism>
<evidence type="ECO:0000313" key="6">
    <source>
        <dbReference type="EMBL" id="RAJ79090.1"/>
    </source>
</evidence>
<evidence type="ECO:0000256" key="1">
    <source>
        <dbReference type="ARBA" id="ARBA00010641"/>
    </source>
</evidence>
<accession>A0A327VV15</accession>
<dbReference type="GO" id="GO:0003677">
    <property type="term" value="F:DNA binding"/>
    <property type="evidence" value="ECO:0007669"/>
    <property type="project" value="InterPro"/>
</dbReference>
<dbReference type="GO" id="GO:0006352">
    <property type="term" value="P:DNA-templated transcription initiation"/>
    <property type="evidence" value="ECO:0007669"/>
    <property type="project" value="InterPro"/>
</dbReference>
<dbReference type="Gene3D" id="1.10.1740.10">
    <property type="match status" value="1"/>
</dbReference>
<evidence type="ECO:0000256" key="2">
    <source>
        <dbReference type="ARBA" id="ARBA00023015"/>
    </source>
</evidence>
<evidence type="ECO:0000256" key="4">
    <source>
        <dbReference type="ARBA" id="ARBA00023163"/>
    </source>
</evidence>
<dbReference type="GO" id="GO:0016987">
    <property type="term" value="F:sigma factor activity"/>
    <property type="evidence" value="ECO:0007669"/>
    <property type="project" value="UniProtKB-KW"/>
</dbReference>
<dbReference type="InterPro" id="IPR013249">
    <property type="entry name" value="RNA_pol_sigma70_r4_t2"/>
</dbReference>
<dbReference type="Proteomes" id="UP000249819">
    <property type="component" value="Unassembled WGS sequence"/>
</dbReference>
<dbReference type="CDD" id="cd06171">
    <property type="entry name" value="Sigma70_r4"/>
    <property type="match status" value="1"/>
</dbReference>
<reference evidence="6 7" key="1">
    <citation type="submission" date="2018-06" db="EMBL/GenBank/DDBJ databases">
        <title>Genomic Encyclopedia of Archaeal and Bacterial Type Strains, Phase II (KMG-II): from individual species to whole genera.</title>
        <authorList>
            <person name="Goeker M."/>
        </authorList>
    </citation>
    <scope>NUCLEOTIDE SEQUENCE [LARGE SCALE GENOMIC DNA]</scope>
    <source>
        <strain evidence="6 7">DSM 29821</strain>
    </source>
</reference>
<dbReference type="InterPro" id="IPR014284">
    <property type="entry name" value="RNA_pol_sigma-70_dom"/>
</dbReference>